<sequence>MNQMNQMGNGQMAQLTDQVIATDLLMSAKTGVRNCALAITETATPEVRNTLREQLNQAIDFHSQVASYMVAKGYYHPENIQEQINVDVQAAEQAKNLAQQQPPTQQQLQ</sequence>
<evidence type="ECO:0000313" key="5">
    <source>
        <dbReference type="Proteomes" id="UP000180098"/>
    </source>
</evidence>
<keyword evidence="1" id="KW-0749">Sporulation</keyword>
<comment type="subcellular location">
    <subcellularLocation>
        <location evidence="2">Spore coat</location>
    </subcellularLocation>
</comment>
<proteinExistence type="inferred from homology"/>
<keyword evidence="5" id="KW-1185">Reference proteome</keyword>
<dbReference type="EMBL" id="MLQQ01000002">
    <property type="protein sequence ID" value="OIJ15238.1"/>
    <property type="molecule type" value="Genomic_DNA"/>
</dbReference>
<comment type="caution">
    <text evidence="4">The sequence shown here is derived from an EMBL/GenBank/DDBJ whole genome shotgun (WGS) entry which is preliminary data.</text>
</comment>
<dbReference type="AlphaFoldDB" id="A0A1S2LRU9"/>
<dbReference type="InterPro" id="IPR012851">
    <property type="entry name" value="Spore_coat_CotF-like"/>
</dbReference>
<gene>
    <name evidence="4" type="ORF">BKP35_05155</name>
</gene>
<dbReference type="PANTHER" id="PTHR39183">
    <property type="entry name" value="SPORE COAT PROTEIN F-LIKE PROTEIN YHCQ"/>
    <property type="match status" value="1"/>
</dbReference>
<dbReference type="Pfam" id="PF07875">
    <property type="entry name" value="Coat_F"/>
    <property type="match status" value="1"/>
</dbReference>
<dbReference type="GO" id="GO:0030435">
    <property type="term" value="P:sporulation resulting in formation of a cellular spore"/>
    <property type="evidence" value="ECO:0007669"/>
    <property type="project" value="UniProtKB-KW"/>
</dbReference>
<keyword evidence="4" id="KW-0946">Virion</keyword>
<accession>A0A1S2LRU9</accession>
<dbReference type="InterPro" id="IPR012347">
    <property type="entry name" value="Ferritin-like"/>
</dbReference>
<reference evidence="4 5" key="1">
    <citation type="submission" date="2016-10" db="EMBL/GenBank/DDBJ databases">
        <title>Draft genome sequences of four alkaliphilic bacteria belonging to the Anaerobacillus genus.</title>
        <authorList>
            <person name="Bassil N.M."/>
            <person name="Lloyd J.R."/>
        </authorList>
    </citation>
    <scope>NUCLEOTIDE SEQUENCE [LARGE SCALE GENOMIC DNA]</scope>
    <source>
        <strain evidence="4 5">DSM 15340</strain>
    </source>
</reference>
<dbReference type="Gene3D" id="1.20.1260.10">
    <property type="match status" value="1"/>
</dbReference>
<organism evidence="4 5">
    <name type="scientific">Anaerobacillus arseniciselenatis</name>
    <dbReference type="NCBI Taxonomy" id="85682"/>
    <lineage>
        <taxon>Bacteria</taxon>
        <taxon>Bacillati</taxon>
        <taxon>Bacillota</taxon>
        <taxon>Bacilli</taxon>
        <taxon>Bacillales</taxon>
        <taxon>Bacillaceae</taxon>
        <taxon>Anaerobacillus</taxon>
    </lineage>
</organism>
<protein>
    <submittedName>
        <fullName evidence="4">Spore coat protein</fullName>
    </submittedName>
</protein>
<comment type="similarity">
    <text evidence="3">Belongs to the CotF family.</text>
</comment>
<dbReference type="RefSeq" id="WP_071312342.1">
    <property type="nucleotide sequence ID" value="NZ_MLQQ01000002.1"/>
</dbReference>
<evidence type="ECO:0000256" key="2">
    <source>
        <dbReference type="ARBA" id="ARBA00024325"/>
    </source>
</evidence>
<evidence type="ECO:0000313" key="4">
    <source>
        <dbReference type="EMBL" id="OIJ15238.1"/>
    </source>
</evidence>
<dbReference type="Proteomes" id="UP000180098">
    <property type="component" value="Unassembled WGS sequence"/>
</dbReference>
<keyword evidence="4" id="KW-0167">Capsid protein</keyword>
<dbReference type="OrthoDB" id="2703958at2"/>
<evidence type="ECO:0000256" key="1">
    <source>
        <dbReference type="ARBA" id="ARBA00022969"/>
    </source>
</evidence>
<name>A0A1S2LRU9_9BACI</name>
<evidence type="ECO:0000256" key="3">
    <source>
        <dbReference type="ARBA" id="ARBA00024344"/>
    </source>
</evidence>
<dbReference type="PANTHER" id="PTHR39183:SF1">
    <property type="entry name" value="SPORE COAT PROTEIN F-LIKE PROTEIN YHCQ"/>
    <property type="match status" value="1"/>
</dbReference>